<keyword evidence="2" id="KW-1185">Reference proteome</keyword>
<proteinExistence type="predicted"/>
<dbReference type="EMBL" id="BLLH01000002">
    <property type="protein sequence ID" value="GFH40328.1"/>
    <property type="molecule type" value="Genomic_DNA"/>
</dbReference>
<dbReference type="RefSeq" id="WP_172355732.1">
    <property type="nucleotide sequence ID" value="NZ_BLLH01000002.1"/>
</dbReference>
<comment type="caution">
    <text evidence="1">The sequence shown here is derived from an EMBL/GenBank/DDBJ whole genome shotgun (WGS) entry which is preliminary data.</text>
</comment>
<dbReference type="Proteomes" id="UP000475928">
    <property type="component" value="Unassembled WGS sequence"/>
</dbReference>
<organism evidence="1 2">
    <name type="scientific">Pseudolactococcus insecticola</name>
    <dbReference type="NCBI Taxonomy" id="2709158"/>
    <lineage>
        <taxon>Bacteria</taxon>
        <taxon>Bacillati</taxon>
        <taxon>Bacillota</taxon>
        <taxon>Bacilli</taxon>
        <taxon>Lactobacillales</taxon>
        <taxon>Streptococcaceae</taxon>
        <taxon>Pseudolactococcus</taxon>
    </lineage>
</organism>
<evidence type="ECO:0000313" key="1">
    <source>
        <dbReference type="EMBL" id="GFH40328.1"/>
    </source>
</evidence>
<accession>A0A6A0B774</accession>
<gene>
    <name evidence="1" type="ORF">Hs20B_07260</name>
</gene>
<name>A0A6A0B774_9LACT</name>
<protein>
    <submittedName>
        <fullName evidence="1">Uncharacterized protein</fullName>
    </submittedName>
</protein>
<evidence type="ECO:0000313" key="2">
    <source>
        <dbReference type="Proteomes" id="UP000475928"/>
    </source>
</evidence>
<sequence length="104" mass="11599">MTNSIDYQVMKLVADAYMNNTTTCVLCGADLLGVTIKKDNSDLIYLFVNNHQTATVKVKGTRSHIISIDQQCLDNIKYIIPFAKSLGLPESTTLRCFEKVPEVI</sequence>
<dbReference type="AlphaFoldDB" id="A0A6A0B774"/>
<reference evidence="1 2" key="1">
    <citation type="submission" date="2020-02" db="EMBL/GenBank/DDBJ databases">
        <title>Draft genome sequence of Lactococcus sp. Hs20B0-1.</title>
        <authorList>
            <person name="Noda S."/>
            <person name="Yuki M."/>
            <person name="Ohkuma M."/>
        </authorList>
    </citation>
    <scope>NUCLEOTIDE SEQUENCE [LARGE SCALE GENOMIC DNA]</scope>
    <source>
        <strain evidence="1 2">Hs20B0-1</strain>
    </source>
</reference>